<comment type="caution">
    <text evidence="3">The sequence shown here is derived from an EMBL/GenBank/DDBJ whole genome shotgun (WGS) entry which is preliminary data.</text>
</comment>
<protein>
    <recommendedName>
        <fullName evidence="5">DUF5808 domain-containing protein</fullName>
    </recommendedName>
</protein>
<dbReference type="EMBL" id="BAAALN010000006">
    <property type="protein sequence ID" value="GAA1239959.1"/>
    <property type="molecule type" value="Genomic_DNA"/>
</dbReference>
<dbReference type="Proteomes" id="UP001500653">
    <property type="component" value="Unassembled WGS sequence"/>
</dbReference>
<sequence>MQYRHNPTRDRAARDRAAPDHAGGDLPVQNPLRWPGRLADWFELRGVYVPGEDNRVVDPWRDWGWLIVAWLVTFAVFILLFAFAL</sequence>
<evidence type="ECO:0000256" key="2">
    <source>
        <dbReference type="SAM" id="Phobius"/>
    </source>
</evidence>
<keyword evidence="2" id="KW-0812">Transmembrane</keyword>
<proteinExistence type="predicted"/>
<evidence type="ECO:0008006" key="5">
    <source>
        <dbReference type="Google" id="ProtNLM"/>
    </source>
</evidence>
<keyword evidence="2" id="KW-0472">Membrane</keyword>
<reference evidence="3 4" key="1">
    <citation type="journal article" date="2019" name="Int. J. Syst. Evol. Microbiol.">
        <title>The Global Catalogue of Microorganisms (GCM) 10K type strain sequencing project: providing services to taxonomists for standard genome sequencing and annotation.</title>
        <authorList>
            <consortium name="The Broad Institute Genomics Platform"/>
            <consortium name="The Broad Institute Genome Sequencing Center for Infectious Disease"/>
            <person name="Wu L."/>
            <person name="Ma J."/>
        </authorList>
    </citation>
    <scope>NUCLEOTIDE SEQUENCE [LARGE SCALE GENOMIC DNA]</scope>
    <source>
        <strain evidence="3 4">JCM 13023</strain>
    </source>
</reference>
<accession>A0ABN1W876</accession>
<feature type="compositionally biased region" description="Basic and acidic residues" evidence="1">
    <location>
        <begin position="7"/>
        <end position="23"/>
    </location>
</feature>
<evidence type="ECO:0000313" key="4">
    <source>
        <dbReference type="Proteomes" id="UP001500653"/>
    </source>
</evidence>
<organism evidence="3 4">
    <name type="scientific">Prauserella halophila</name>
    <dbReference type="NCBI Taxonomy" id="185641"/>
    <lineage>
        <taxon>Bacteria</taxon>
        <taxon>Bacillati</taxon>
        <taxon>Actinomycetota</taxon>
        <taxon>Actinomycetes</taxon>
        <taxon>Pseudonocardiales</taxon>
        <taxon>Pseudonocardiaceae</taxon>
        <taxon>Prauserella</taxon>
    </lineage>
</organism>
<gene>
    <name evidence="3" type="ORF">GCM10009676_25930</name>
</gene>
<name>A0ABN1W876_9PSEU</name>
<keyword evidence="4" id="KW-1185">Reference proteome</keyword>
<evidence type="ECO:0000256" key="1">
    <source>
        <dbReference type="SAM" id="MobiDB-lite"/>
    </source>
</evidence>
<evidence type="ECO:0000313" key="3">
    <source>
        <dbReference type="EMBL" id="GAA1239959.1"/>
    </source>
</evidence>
<feature type="region of interest" description="Disordered" evidence="1">
    <location>
        <begin position="1"/>
        <end position="30"/>
    </location>
</feature>
<feature type="transmembrane region" description="Helical" evidence="2">
    <location>
        <begin position="63"/>
        <end position="84"/>
    </location>
</feature>
<keyword evidence="2" id="KW-1133">Transmembrane helix</keyword>